<protein>
    <submittedName>
        <fullName evidence="1">Uncharacterized protein</fullName>
    </submittedName>
</protein>
<gene>
    <name evidence="1" type="ORF">SGL43_06620</name>
</gene>
<name>A0ABN8V9R7_STRGL</name>
<proteinExistence type="predicted"/>
<evidence type="ECO:0000313" key="1">
    <source>
        <dbReference type="EMBL" id="CAH9419565.1"/>
    </source>
</evidence>
<organism evidence="1 2">
    <name type="scientific">Streptomyces globisporus</name>
    <dbReference type="NCBI Taxonomy" id="1908"/>
    <lineage>
        <taxon>Bacteria</taxon>
        <taxon>Bacillati</taxon>
        <taxon>Actinomycetota</taxon>
        <taxon>Actinomycetes</taxon>
        <taxon>Kitasatosporales</taxon>
        <taxon>Streptomycetaceae</taxon>
        <taxon>Streptomyces</taxon>
    </lineage>
</organism>
<dbReference type="EMBL" id="CAKXYP010000025">
    <property type="protein sequence ID" value="CAH9419565.1"/>
    <property type="molecule type" value="Genomic_DNA"/>
</dbReference>
<accession>A0ABN8V9R7</accession>
<dbReference type="Proteomes" id="UP001154015">
    <property type="component" value="Unassembled WGS sequence"/>
</dbReference>
<dbReference type="RefSeq" id="WP_318575531.1">
    <property type="nucleotide sequence ID" value="NZ_CAKXYP010000025.1"/>
</dbReference>
<keyword evidence="2" id="KW-1185">Reference proteome</keyword>
<evidence type="ECO:0000313" key="2">
    <source>
        <dbReference type="Proteomes" id="UP001154015"/>
    </source>
</evidence>
<reference evidence="1" key="1">
    <citation type="submission" date="2022-03" db="EMBL/GenBank/DDBJ databases">
        <authorList>
            <person name="Leyn A S."/>
        </authorList>
    </citation>
    <scope>NUCLEOTIDE SEQUENCE</scope>
    <source>
        <strain evidence="1">Streptomyces globisporus 4-3</strain>
    </source>
</reference>
<comment type="caution">
    <text evidence="1">The sequence shown here is derived from an EMBL/GenBank/DDBJ whole genome shotgun (WGS) entry which is preliminary data.</text>
</comment>
<sequence>MSPRRKPTVNVHYRADGWTLPDYSDLAGCSPNYQRGLNGEPACTGTVVWKVVEEQGLVQTIRFYCDADLPAHVRPQVDNCPNCPRQCVQPAAEYRGDVEVSHLYRCPACDETWSTNRDLRAYGEAA</sequence>